<evidence type="ECO:0000313" key="1">
    <source>
        <dbReference type="EMBL" id="TWW80177.1"/>
    </source>
</evidence>
<dbReference type="AlphaFoldDB" id="A0A5C6PP76"/>
<evidence type="ECO:0000313" key="2">
    <source>
        <dbReference type="Proteomes" id="UP000324091"/>
    </source>
</evidence>
<accession>A0A5C6PP76</accession>
<dbReference type="Proteomes" id="UP000324091">
    <property type="component" value="Chromosome 10"/>
</dbReference>
<organism evidence="1 2">
    <name type="scientific">Takifugu flavidus</name>
    <name type="common">sansaifugu</name>
    <dbReference type="NCBI Taxonomy" id="433684"/>
    <lineage>
        <taxon>Eukaryota</taxon>
        <taxon>Metazoa</taxon>
        <taxon>Chordata</taxon>
        <taxon>Craniata</taxon>
        <taxon>Vertebrata</taxon>
        <taxon>Euteleostomi</taxon>
        <taxon>Actinopterygii</taxon>
        <taxon>Neopterygii</taxon>
        <taxon>Teleostei</taxon>
        <taxon>Neoteleostei</taxon>
        <taxon>Acanthomorphata</taxon>
        <taxon>Eupercaria</taxon>
        <taxon>Tetraodontiformes</taxon>
        <taxon>Tetradontoidea</taxon>
        <taxon>Tetraodontidae</taxon>
        <taxon>Takifugu</taxon>
    </lineage>
</organism>
<protein>
    <recommendedName>
        <fullName evidence="3">Reverse transcriptase domain-containing protein</fullName>
    </recommendedName>
</protein>
<name>A0A5C6PP76_9TELE</name>
<sequence length="475" mass="53216">MSFFTDKVLAIREKANQAIPTTGPSPDVLTVGTYRFSNEPLNSFSPRYFSEASSLIQKSKSTTCLLDPIPTHLLKGVLPLIGSSILDQINCSLVTDHGLVSMLVLLDLSAAFDTVDHSILLHRLEHADDTQLYLSMKPEETEKLVKLQTCLKDIKDRLDHMITLDDISLTSSLSVRNLGVTFDENLSFNSHIKLVSRSAFFHLRNITKIRKLLTRHDAEKLIQAFVTSKLDYCNSLLSGCPNNSLRSLQLIQNAAARVLTGIDKRDHITPVMASLHWLPVKFRIIFKTLLLTYKVLRGLAPSYLEGLVTPYQPNRPLRSQNAGLLVVPRVSRSRMGGRAFSYQAPLLWNQLPVQPAISRRVPLHEPGHAQGFFLKGEPGCQVNLEVVSPSPPKIEIGKKLIATDGVELPEGNITDVQNSYKYLRIPQEKGNHEEAARSYFFQLIRGDPQAFPDERRSLSSVSWVFPGASYRRDMP</sequence>
<comment type="caution">
    <text evidence="1">The sequence shown here is derived from an EMBL/GenBank/DDBJ whole genome shotgun (WGS) entry which is preliminary data.</text>
</comment>
<evidence type="ECO:0008006" key="3">
    <source>
        <dbReference type="Google" id="ProtNLM"/>
    </source>
</evidence>
<proteinExistence type="predicted"/>
<dbReference type="EMBL" id="RHFK02000002">
    <property type="protein sequence ID" value="TWW80177.1"/>
    <property type="molecule type" value="Genomic_DNA"/>
</dbReference>
<gene>
    <name evidence="1" type="ORF">D4764_10G0012070</name>
</gene>
<dbReference type="PANTHER" id="PTHR33332">
    <property type="entry name" value="REVERSE TRANSCRIPTASE DOMAIN-CONTAINING PROTEIN"/>
    <property type="match status" value="1"/>
</dbReference>
<keyword evidence="2" id="KW-1185">Reference proteome</keyword>
<reference evidence="1 2" key="1">
    <citation type="submission" date="2019-04" db="EMBL/GenBank/DDBJ databases">
        <title>Chromosome genome assembly for Takifugu flavidus.</title>
        <authorList>
            <person name="Xiao S."/>
        </authorList>
    </citation>
    <scope>NUCLEOTIDE SEQUENCE [LARGE SCALE GENOMIC DNA]</scope>
    <source>
        <strain evidence="1">HTHZ2018</strain>
        <tissue evidence="1">Muscle</tissue>
    </source>
</reference>